<comment type="caution">
    <text evidence="2">The sequence shown here is derived from an EMBL/GenBank/DDBJ whole genome shotgun (WGS) entry which is preliminary data.</text>
</comment>
<feature type="compositionally biased region" description="Basic and acidic residues" evidence="1">
    <location>
        <begin position="307"/>
        <end position="319"/>
    </location>
</feature>
<feature type="region of interest" description="Disordered" evidence="1">
    <location>
        <begin position="85"/>
        <end position="156"/>
    </location>
</feature>
<reference evidence="2 3" key="1">
    <citation type="submission" date="2014-02" db="EMBL/GenBank/DDBJ databases">
        <title>The genome sequence of Colletotrichum fioriniae PJ7.</title>
        <authorList>
            <person name="Baroncelli R."/>
            <person name="Thon M.R."/>
        </authorList>
    </citation>
    <scope>NUCLEOTIDE SEQUENCE [LARGE SCALE GENOMIC DNA]</scope>
    <source>
        <strain evidence="2 3">PJ7</strain>
    </source>
</reference>
<evidence type="ECO:0000313" key="2">
    <source>
        <dbReference type="EMBL" id="EXF84613.1"/>
    </source>
</evidence>
<name>A0A010SIF7_9PEZI</name>
<proteinExistence type="predicted"/>
<dbReference type="AlphaFoldDB" id="A0A010SIF7"/>
<dbReference type="Proteomes" id="UP000020467">
    <property type="component" value="Unassembled WGS sequence"/>
</dbReference>
<dbReference type="HOGENOM" id="CLU_767286_0_0_1"/>
<sequence length="361" mass="39315">MQHCLAIHPSRAMLEILRETQIYNTSLAAPSVAALKRKPYNQVNNNEQNTEESIPRREDVRKASLLHHIPSEQGASVPKNLQTLTERQAHRSSRPSTLNPQPSKLYPRREPLSVSQPAAQLPQAQAPNGNEKCQKGQKGQRKGSQNASPAKRDRHTRARPGLDLILCAVISGCCLEACALCSVSRSISCMCSAIRHVASNVALALEQTNQPRPLLLPPPPLLWDNYAATKRPAPAPPGPQILPPATTWTARPTTAGLPSVPHPHPPSASAGSLQRGIPTLSPRRVYCRTRHRSSSPSGIKPPFSRDNYPKSNDHVNADKEPTFRTIALCSPIKLGPSNARHLCPSLPARPGAHHPSITSRH</sequence>
<feature type="region of interest" description="Disordered" evidence="1">
    <location>
        <begin position="254"/>
        <end position="319"/>
    </location>
</feature>
<feature type="compositionally biased region" description="Low complexity" evidence="1">
    <location>
        <begin position="116"/>
        <end position="127"/>
    </location>
</feature>
<dbReference type="KEGG" id="cfj:CFIO01_04781"/>
<evidence type="ECO:0000256" key="1">
    <source>
        <dbReference type="SAM" id="MobiDB-lite"/>
    </source>
</evidence>
<evidence type="ECO:0000313" key="3">
    <source>
        <dbReference type="Proteomes" id="UP000020467"/>
    </source>
</evidence>
<protein>
    <submittedName>
        <fullName evidence="2">Uncharacterized protein</fullName>
    </submittedName>
</protein>
<dbReference type="EMBL" id="JARH01000161">
    <property type="protein sequence ID" value="EXF84613.1"/>
    <property type="molecule type" value="Genomic_DNA"/>
</dbReference>
<organism evidence="2 3">
    <name type="scientific">Colletotrichum fioriniae PJ7</name>
    <dbReference type="NCBI Taxonomy" id="1445577"/>
    <lineage>
        <taxon>Eukaryota</taxon>
        <taxon>Fungi</taxon>
        <taxon>Dikarya</taxon>
        <taxon>Ascomycota</taxon>
        <taxon>Pezizomycotina</taxon>
        <taxon>Sordariomycetes</taxon>
        <taxon>Hypocreomycetidae</taxon>
        <taxon>Glomerellales</taxon>
        <taxon>Glomerellaceae</taxon>
        <taxon>Colletotrichum</taxon>
        <taxon>Colletotrichum acutatum species complex</taxon>
    </lineage>
</organism>
<accession>A0A010SIF7</accession>
<keyword evidence="3" id="KW-1185">Reference proteome</keyword>
<gene>
    <name evidence="2" type="ORF">CFIO01_04781</name>
</gene>